<dbReference type="InterPro" id="IPR015712">
    <property type="entry name" value="DNA-dir_RNA_pol_su2"/>
</dbReference>
<dbReference type="Proteomes" id="UP000236569">
    <property type="component" value="Unassembled WGS sequence"/>
</dbReference>
<keyword evidence="1 7" id="KW-0240">DNA-directed RNA polymerase</keyword>
<dbReference type="Gene3D" id="3.90.1110.10">
    <property type="entry name" value="RNA polymerase Rpb2, domain 2"/>
    <property type="match status" value="1"/>
</dbReference>
<keyword evidence="3 7" id="KW-0548">Nucleotidyltransferase</keyword>
<dbReference type="InterPro" id="IPR007641">
    <property type="entry name" value="RNA_pol_Rpb2_7"/>
</dbReference>
<evidence type="ECO:0000256" key="4">
    <source>
        <dbReference type="ARBA" id="ARBA00023163"/>
    </source>
</evidence>
<proteinExistence type="inferred from homology"/>
<sequence>MSLSSRKPRIERFGEITEVIPLPNLTEVQVNSFKAFLQADKAPDRRDDTGLQSAFREVFPIDETEKGRSTGLVLDFLEYRLGEPPYTPEECREKDLTYQAPMYAKLQLIHKDSGLIKEDQVFLGDLPLMTEDGSFVINGADRVVISQIHRSPGVYFTSSYKGIKKMYTAAIIPMPKRGPWIELEMNAGVLEMKVNKRKFPVSLLLRVLGYDDAQLRALFTEFDEGAELPEDKSAGMSADEALLRLFTVLRPGDPPKRDKAIQYLYGLLADPKRYDLGEPGRFKMNTKLGVNRKERTLLTFQDGKFSDAGLVDTIRYLMALQRGLETVGLGADEDGVVNEVPVTEDDIDHLGNRRVRTVGELLADQLRVGMGRMARGVRERMLLGNPDAATPTKLVNNRPIVAAMREFFGRSQLSQFKDQTNPLSDLRHKRRISALGPGGLTRERAGFDVRDVHRTHYGRICPIETPEGANIGLISSLSSYAKVNELGFIEAPYRRVENGRVTDDVVYMTADIEDRYTIAQANSPLNPDGTFADERVLARRKGDPLLYTPDEVDFMDVSPKQIVSINTSLIPFLEHDDANRALMGSNMQSQAVPLVRADSPAVGTGVEERVVTDSGTSVISDVTGRVSYVDSRVIQVTLTEDAPQAGMVTGNIRTFELVRFTRSNQGTNLDQHPIVEVGEEVRPGQVIADGPASDLGRLALGQNITIAIMPFDGFNFEDAICISEGLVRKDFYTSVHIEKDEIEARDTKLGPEKITRDIPGLSEAALRDLDEDGIVRVGAEVKPGDILVGKTSFKGESEPTPEERLLRSIFGEKAREVKDTSLRVQSGQGGIVVKTVRFRRGDEGVDLKPGVREMVRVYVAQKRQLQVGDKVANRHGNKGVVSKILPPEDMPYLEDGTPVDLVFNPLGVPSRMNLGQILETHLGEVARLTGQKFVTPVFDSATEVAIKEMLEVAAAERLQRRKDEGFDLDKREQEVLDRAGKLGVIEAPNGDYEKAQMSLARTGKSVLYDGRTGEPISGPVVVGTMYVMKLYHMVEDKLHARSTGPYSLITQQPLGGKAQFGGQRFGEMEVWALEAYGAAHTLQEMLTIKSDDIDGRDAAYQSIVKGEEVSGSTIPESFKVLVKELHSLGLDVEVLDNGDKPVDIFEGMMPKR</sequence>
<dbReference type="InterPro" id="IPR007645">
    <property type="entry name" value="RNA_pol_Rpb2_3"/>
</dbReference>
<dbReference type="PROSITE" id="PS01166">
    <property type="entry name" value="RNA_POL_BETA"/>
    <property type="match status" value="1"/>
</dbReference>
<dbReference type="FunFam" id="3.90.1800.10:FF:000001">
    <property type="entry name" value="DNA-directed RNA polymerase subunit beta"/>
    <property type="match status" value="1"/>
</dbReference>
<dbReference type="InterPro" id="IPR014724">
    <property type="entry name" value="RNA_pol_RPB2_OB-fold"/>
</dbReference>
<feature type="domain" description="RNA polymerase Rpb2" evidence="11">
    <location>
        <begin position="1061"/>
        <end position="1135"/>
    </location>
</feature>
<gene>
    <name evidence="7" type="primary">rpoB</name>
    <name evidence="16" type="ORF">DAERI_170059</name>
</gene>
<dbReference type="OrthoDB" id="9803954at2"/>
<dbReference type="InterPro" id="IPR037033">
    <property type="entry name" value="DNA-dir_RNAP_su2_hyb_sf"/>
</dbReference>
<dbReference type="NCBIfam" id="TIGR02013">
    <property type="entry name" value="rpoB"/>
    <property type="match status" value="1"/>
</dbReference>
<dbReference type="GO" id="GO:0032549">
    <property type="term" value="F:ribonucleoside binding"/>
    <property type="evidence" value="ECO:0007669"/>
    <property type="project" value="InterPro"/>
</dbReference>
<feature type="domain" description="DNA-directed RNA polymerase subunit 2 hybrid-binding" evidence="10">
    <location>
        <begin position="623"/>
        <end position="1059"/>
    </location>
</feature>
<evidence type="ECO:0000256" key="5">
    <source>
        <dbReference type="ARBA" id="ARBA00025935"/>
    </source>
</evidence>
<dbReference type="InterPro" id="IPR037034">
    <property type="entry name" value="RNA_pol_Rpb2_2_sf"/>
</dbReference>
<evidence type="ECO:0000313" key="16">
    <source>
        <dbReference type="EMBL" id="GBF07800.1"/>
    </source>
</evidence>
<dbReference type="GO" id="GO:0003899">
    <property type="term" value="F:DNA-directed RNA polymerase activity"/>
    <property type="evidence" value="ECO:0007669"/>
    <property type="project" value="UniProtKB-UniRule"/>
</dbReference>
<dbReference type="Gene3D" id="2.40.270.10">
    <property type="entry name" value="DNA-directed RNA polymerase, subunit 2, domain 6"/>
    <property type="match status" value="1"/>
</dbReference>
<keyword evidence="4 7" id="KW-0804">Transcription</keyword>
<dbReference type="Gene3D" id="3.90.1100.10">
    <property type="match status" value="1"/>
</dbReference>
<name>A0A2I9DAW9_9DEIO</name>
<accession>A0A2I9DAW9</accession>
<reference evidence="17" key="1">
    <citation type="submission" date="2018-01" db="EMBL/GenBank/DDBJ databases">
        <title>Draft Genome Sequence of the Radioresistant Bacterium Deinococcus aerius TR0125, Isolated from the Higher Atmosphere above Japan.</title>
        <authorList>
            <person name="Satoh K."/>
            <person name="Arai H."/>
            <person name="Sanzen T."/>
            <person name="Kawaguchi Y."/>
            <person name="Hayashi H."/>
            <person name="Yokobori S."/>
            <person name="Yamagishi A."/>
            <person name="Oono Y."/>
            <person name="Narumi I."/>
        </authorList>
    </citation>
    <scope>NUCLEOTIDE SEQUENCE [LARGE SCALE GENOMIC DNA]</scope>
    <source>
        <strain evidence="17">TR0125</strain>
    </source>
</reference>
<dbReference type="GO" id="GO:0000428">
    <property type="term" value="C:DNA-directed RNA polymerase complex"/>
    <property type="evidence" value="ECO:0007669"/>
    <property type="project" value="UniProtKB-KW"/>
</dbReference>
<dbReference type="CDD" id="cd00653">
    <property type="entry name" value="RNA_pol_B_RPB2"/>
    <property type="match status" value="1"/>
</dbReference>
<dbReference type="InterPro" id="IPR007644">
    <property type="entry name" value="RNA_pol_bsu_protrusion"/>
</dbReference>
<organism evidence="16 17">
    <name type="scientific">Deinococcus aerius</name>
    <dbReference type="NCBI Taxonomy" id="200253"/>
    <lineage>
        <taxon>Bacteria</taxon>
        <taxon>Thermotogati</taxon>
        <taxon>Deinococcota</taxon>
        <taxon>Deinococci</taxon>
        <taxon>Deinococcales</taxon>
        <taxon>Deinococcaceae</taxon>
        <taxon>Deinococcus</taxon>
    </lineage>
</organism>
<comment type="similarity">
    <text evidence="7 8">Belongs to the RNA polymerase beta chain family.</text>
</comment>
<dbReference type="AlphaFoldDB" id="A0A2I9DAW9"/>
<dbReference type="Gene3D" id="2.30.150.10">
    <property type="entry name" value="DNA-directed RNA polymerase, beta subunit, external 1 domain"/>
    <property type="match status" value="1"/>
</dbReference>
<comment type="caution">
    <text evidence="16">The sequence shown here is derived from an EMBL/GenBank/DDBJ whole genome shotgun (WGS) entry which is preliminary data.</text>
</comment>
<evidence type="ECO:0000259" key="15">
    <source>
        <dbReference type="Pfam" id="PF10385"/>
    </source>
</evidence>
<dbReference type="Pfam" id="PF00562">
    <property type="entry name" value="RNA_pol_Rpb2_6"/>
    <property type="match status" value="1"/>
</dbReference>
<dbReference type="EC" id="2.7.7.6" evidence="7 9"/>
<dbReference type="Pfam" id="PF04565">
    <property type="entry name" value="RNA_pol_Rpb2_3"/>
    <property type="match status" value="1"/>
</dbReference>
<dbReference type="EMBL" id="BFAG01000017">
    <property type="protein sequence ID" value="GBF07800.1"/>
    <property type="molecule type" value="Genomic_DNA"/>
</dbReference>
<dbReference type="Gene3D" id="2.40.50.150">
    <property type="match status" value="1"/>
</dbReference>
<dbReference type="NCBIfam" id="NF001616">
    <property type="entry name" value="PRK00405.1"/>
    <property type="match status" value="1"/>
</dbReference>
<evidence type="ECO:0000259" key="14">
    <source>
        <dbReference type="Pfam" id="PF04565"/>
    </source>
</evidence>
<dbReference type="GO" id="GO:0003677">
    <property type="term" value="F:DNA binding"/>
    <property type="evidence" value="ECO:0007669"/>
    <property type="project" value="UniProtKB-UniRule"/>
</dbReference>
<dbReference type="InterPro" id="IPR007120">
    <property type="entry name" value="DNA-dir_RNAP_su2_dom"/>
</dbReference>
<protein>
    <recommendedName>
        <fullName evidence="7 9">DNA-directed RNA polymerase subunit beta</fullName>
        <shortName evidence="7">RNAP subunit beta</shortName>
        <ecNumber evidence="7 9">2.7.7.6</ecNumber>
    </recommendedName>
    <alternativeName>
        <fullName evidence="7">RNA polymerase subunit beta</fullName>
    </alternativeName>
    <alternativeName>
        <fullName evidence="7">Transcriptase subunit beta</fullName>
    </alternativeName>
</protein>
<evidence type="ECO:0000313" key="17">
    <source>
        <dbReference type="Proteomes" id="UP000236569"/>
    </source>
</evidence>
<dbReference type="RefSeq" id="WP_103131102.1">
    <property type="nucleotide sequence ID" value="NZ_BFAG01000017.1"/>
</dbReference>
<dbReference type="HAMAP" id="MF_01321">
    <property type="entry name" value="RNApol_bact_RpoB"/>
    <property type="match status" value="1"/>
</dbReference>
<evidence type="ECO:0000259" key="13">
    <source>
        <dbReference type="Pfam" id="PF04563"/>
    </source>
</evidence>
<dbReference type="Pfam" id="PF04563">
    <property type="entry name" value="RNA_pol_Rpb2_1"/>
    <property type="match status" value="1"/>
</dbReference>
<evidence type="ECO:0000259" key="12">
    <source>
        <dbReference type="Pfam" id="PF04561"/>
    </source>
</evidence>
<dbReference type="Gene3D" id="3.90.1800.10">
    <property type="entry name" value="RNA polymerase alpha subunit dimerisation domain"/>
    <property type="match status" value="1"/>
</dbReference>
<evidence type="ECO:0000256" key="1">
    <source>
        <dbReference type="ARBA" id="ARBA00022478"/>
    </source>
</evidence>
<evidence type="ECO:0000256" key="6">
    <source>
        <dbReference type="ARBA" id="ARBA00048552"/>
    </source>
</evidence>
<feature type="domain" description="DNA-directed RNA polymerase beta subunit external 1" evidence="15">
    <location>
        <begin position="493"/>
        <end position="558"/>
    </location>
</feature>
<dbReference type="PANTHER" id="PTHR20856">
    <property type="entry name" value="DNA-DIRECTED RNA POLYMERASE I SUBUNIT 2"/>
    <property type="match status" value="1"/>
</dbReference>
<comment type="function">
    <text evidence="7 9">DNA-dependent RNA polymerase catalyzes the transcription of DNA into RNA using the four ribonucleoside triphosphates as substrates.</text>
</comment>
<dbReference type="InterPro" id="IPR042107">
    <property type="entry name" value="DNA-dir_RNA_pol_bsu_ext_1_sf"/>
</dbReference>
<dbReference type="Pfam" id="PF04560">
    <property type="entry name" value="RNA_pol_Rpb2_7"/>
    <property type="match status" value="1"/>
</dbReference>
<evidence type="ECO:0000256" key="9">
    <source>
        <dbReference type="RuleBase" id="RU363031"/>
    </source>
</evidence>
<dbReference type="InterPro" id="IPR019462">
    <property type="entry name" value="DNA-dir_RNA_pol_bsu_external_1"/>
</dbReference>
<feature type="domain" description="RNA polymerase Rpb2" evidence="14">
    <location>
        <begin position="415"/>
        <end position="483"/>
    </location>
</feature>
<evidence type="ECO:0000259" key="11">
    <source>
        <dbReference type="Pfam" id="PF04560"/>
    </source>
</evidence>
<evidence type="ECO:0000256" key="2">
    <source>
        <dbReference type="ARBA" id="ARBA00022679"/>
    </source>
</evidence>
<evidence type="ECO:0000259" key="10">
    <source>
        <dbReference type="Pfam" id="PF00562"/>
    </source>
</evidence>
<dbReference type="Pfam" id="PF04561">
    <property type="entry name" value="RNA_pol_Rpb2_2"/>
    <property type="match status" value="1"/>
</dbReference>
<evidence type="ECO:0000256" key="8">
    <source>
        <dbReference type="RuleBase" id="RU000434"/>
    </source>
</evidence>
<evidence type="ECO:0000256" key="3">
    <source>
        <dbReference type="ARBA" id="ARBA00022695"/>
    </source>
</evidence>
<dbReference type="Pfam" id="PF10385">
    <property type="entry name" value="RNA_pol_Rpb2_45"/>
    <property type="match status" value="1"/>
</dbReference>
<feature type="domain" description="RNA polymerase Rpb2" evidence="12">
    <location>
        <begin position="150"/>
        <end position="302"/>
    </location>
</feature>
<keyword evidence="17" id="KW-1185">Reference proteome</keyword>
<dbReference type="InterPro" id="IPR007642">
    <property type="entry name" value="RNA_pol_Rpb2_2"/>
</dbReference>
<keyword evidence="2 7" id="KW-0808">Transferase</keyword>
<evidence type="ECO:0000256" key="7">
    <source>
        <dbReference type="HAMAP-Rule" id="MF_01321"/>
    </source>
</evidence>
<dbReference type="InterPro" id="IPR007121">
    <property type="entry name" value="RNA_pol_bsu_CS"/>
</dbReference>
<comment type="catalytic activity">
    <reaction evidence="6 7 9">
        <text>RNA(n) + a ribonucleoside 5'-triphosphate = RNA(n+1) + diphosphate</text>
        <dbReference type="Rhea" id="RHEA:21248"/>
        <dbReference type="Rhea" id="RHEA-COMP:14527"/>
        <dbReference type="Rhea" id="RHEA-COMP:17342"/>
        <dbReference type="ChEBI" id="CHEBI:33019"/>
        <dbReference type="ChEBI" id="CHEBI:61557"/>
        <dbReference type="ChEBI" id="CHEBI:140395"/>
        <dbReference type="EC" id="2.7.7.6"/>
    </reaction>
</comment>
<comment type="subunit">
    <text evidence="5 7 9">The RNAP catalytic core consists of 2 alpha, 1 beta, 1 beta' and 1 omega subunit. When a sigma factor is associated with the core the holoenzyme is formed, which can initiate transcription.</text>
</comment>
<feature type="domain" description="RNA polymerase beta subunit protrusion" evidence="13">
    <location>
        <begin position="24"/>
        <end position="400"/>
    </location>
</feature>
<dbReference type="SUPFAM" id="SSF64484">
    <property type="entry name" value="beta and beta-prime subunits of DNA dependent RNA-polymerase"/>
    <property type="match status" value="1"/>
</dbReference>
<dbReference type="InterPro" id="IPR010243">
    <property type="entry name" value="RNA_pol_bsu_bac"/>
</dbReference>
<dbReference type="GO" id="GO:0006351">
    <property type="term" value="P:DNA-templated transcription"/>
    <property type="evidence" value="ECO:0007669"/>
    <property type="project" value="UniProtKB-UniRule"/>
</dbReference>
<dbReference type="Gene3D" id="2.40.50.100">
    <property type="match status" value="1"/>
</dbReference>